<dbReference type="OrthoDB" id="1112703at2759"/>
<accession>A0A9W3C9P2</accession>
<dbReference type="AlphaFoldDB" id="A0A9W3C9P2"/>
<dbReference type="RefSeq" id="XP_056848297.1">
    <property type="nucleotide sequence ID" value="XM_056992317.1"/>
</dbReference>
<keyword evidence="3" id="KW-1185">Reference proteome</keyword>
<gene>
    <name evidence="4" type="primary">LOC108819597</name>
    <name evidence="5" type="synonym">LOC130504681</name>
</gene>
<dbReference type="RefSeq" id="XP_056855284.1">
    <property type="nucleotide sequence ID" value="XM_056999304.1"/>
</dbReference>
<organism evidence="3 4">
    <name type="scientific">Raphanus sativus</name>
    <name type="common">Radish</name>
    <name type="synonym">Raphanus raphanistrum var. sativus</name>
    <dbReference type="NCBI Taxonomy" id="3726"/>
    <lineage>
        <taxon>Eukaryota</taxon>
        <taxon>Viridiplantae</taxon>
        <taxon>Streptophyta</taxon>
        <taxon>Embryophyta</taxon>
        <taxon>Tracheophyta</taxon>
        <taxon>Spermatophyta</taxon>
        <taxon>Magnoliopsida</taxon>
        <taxon>eudicotyledons</taxon>
        <taxon>Gunneridae</taxon>
        <taxon>Pentapetalae</taxon>
        <taxon>rosids</taxon>
        <taxon>malvids</taxon>
        <taxon>Brassicales</taxon>
        <taxon>Brassicaceae</taxon>
        <taxon>Brassiceae</taxon>
        <taxon>Raphanus</taxon>
    </lineage>
</organism>
<proteinExistence type="predicted"/>
<sequence length="245" mass="25320">MRQPNLLHAQSNLQETTLKPELPCSRDENDGSPEAERRQGRESEGDTGEAKEKTKRQGQRRSLRCRNLRSRAVRTGASEIYFLVLYILFIFHLHYNFPSVRSRSYSVYTNNESLHLNESKPDANGFEGKARELAVVIKKRGIGGTGGGGGSITGGSGGGGSSMGGGSGGSGSSTSGGGGGGDSSTGGGGVSGQSWSNGGRHFGSSYVGGNGTRGPHRSSGSQNIRGAVCAAGWLGLSVLSGLILV</sequence>
<feature type="region of interest" description="Disordered" evidence="1">
    <location>
        <begin position="1"/>
        <end position="62"/>
    </location>
</feature>
<keyword evidence="2" id="KW-0812">Transmembrane</keyword>
<dbReference type="KEGG" id="rsz:130504681"/>
<feature type="compositionally biased region" description="Polar residues" evidence="1">
    <location>
        <begin position="8"/>
        <end position="17"/>
    </location>
</feature>
<feature type="transmembrane region" description="Helical" evidence="2">
    <location>
        <begin position="80"/>
        <end position="97"/>
    </location>
</feature>
<dbReference type="GeneID" id="108819597"/>
<evidence type="ECO:0000313" key="5">
    <source>
        <dbReference type="RefSeq" id="XP_056855284.1"/>
    </source>
</evidence>
<feature type="compositionally biased region" description="Basic and acidic residues" evidence="1">
    <location>
        <begin position="24"/>
        <end position="52"/>
    </location>
</feature>
<keyword evidence="2" id="KW-1133">Transmembrane helix</keyword>
<evidence type="ECO:0000256" key="1">
    <source>
        <dbReference type="SAM" id="MobiDB-lite"/>
    </source>
</evidence>
<evidence type="ECO:0000313" key="3">
    <source>
        <dbReference type="Proteomes" id="UP000504610"/>
    </source>
</evidence>
<feature type="region of interest" description="Disordered" evidence="1">
    <location>
        <begin position="146"/>
        <end position="221"/>
    </location>
</feature>
<dbReference type="Proteomes" id="UP000504610">
    <property type="component" value="Chromosome 8"/>
</dbReference>
<protein>
    <submittedName>
        <fullName evidence="4">Uncharacterized protein LOC108819597</fullName>
    </submittedName>
    <submittedName>
        <fullName evidence="5">Uncharacterized protein LOC130504681</fullName>
    </submittedName>
</protein>
<evidence type="ECO:0000313" key="4">
    <source>
        <dbReference type="RefSeq" id="XP_056848297.1"/>
    </source>
</evidence>
<reference evidence="3" key="1">
    <citation type="journal article" date="2019" name="Database">
        <title>The radish genome database (RadishGD): an integrated information resource for radish genomics.</title>
        <authorList>
            <person name="Yu H.J."/>
            <person name="Baek S."/>
            <person name="Lee Y.J."/>
            <person name="Cho A."/>
            <person name="Mun J.H."/>
        </authorList>
    </citation>
    <scope>NUCLEOTIDE SEQUENCE [LARGE SCALE GENOMIC DNA]</scope>
    <source>
        <strain evidence="3">cv. WK10039</strain>
    </source>
</reference>
<reference evidence="4 5" key="2">
    <citation type="submission" date="2025-04" db="UniProtKB">
        <authorList>
            <consortium name="RefSeq"/>
        </authorList>
    </citation>
    <scope>IDENTIFICATION</scope>
    <source>
        <tissue evidence="4 5">Leaf</tissue>
    </source>
</reference>
<dbReference type="KEGG" id="rsz:108819597"/>
<evidence type="ECO:0000256" key="2">
    <source>
        <dbReference type="SAM" id="Phobius"/>
    </source>
</evidence>
<feature type="compositionally biased region" description="Gly residues" evidence="1">
    <location>
        <begin position="146"/>
        <end position="191"/>
    </location>
</feature>
<name>A0A9W3C9P2_RAPSA</name>
<feature type="compositionally biased region" description="Basic residues" evidence="1">
    <location>
        <begin position="53"/>
        <end position="62"/>
    </location>
</feature>
<keyword evidence="2" id="KW-0472">Membrane</keyword>